<evidence type="ECO:0000313" key="8">
    <source>
        <dbReference type="EMBL" id="GAA4675461.1"/>
    </source>
</evidence>
<gene>
    <name evidence="8" type="ORF">GCM10023215_04220</name>
</gene>
<dbReference type="EMBL" id="BAABIC010000001">
    <property type="protein sequence ID" value="GAA4675461.1"/>
    <property type="molecule type" value="Genomic_DNA"/>
</dbReference>
<dbReference type="SUPFAM" id="SSF47203">
    <property type="entry name" value="Acyl-CoA dehydrogenase C-terminal domain-like"/>
    <property type="match status" value="1"/>
</dbReference>
<evidence type="ECO:0000256" key="4">
    <source>
        <dbReference type="ARBA" id="ARBA00022827"/>
    </source>
</evidence>
<evidence type="ECO:0000256" key="5">
    <source>
        <dbReference type="ARBA" id="ARBA00023002"/>
    </source>
</evidence>
<evidence type="ECO:0000256" key="3">
    <source>
        <dbReference type="ARBA" id="ARBA00022630"/>
    </source>
</evidence>
<comment type="similarity">
    <text evidence="2">Belongs to the acyl-CoA dehydrogenase family.</text>
</comment>
<comment type="caution">
    <text evidence="8">The sequence shown here is derived from an EMBL/GenBank/DDBJ whole genome shotgun (WGS) entry which is preliminary data.</text>
</comment>
<dbReference type="InterPro" id="IPR013786">
    <property type="entry name" value="AcylCoA_DH/ox_N"/>
</dbReference>
<keyword evidence="4" id="KW-0274">FAD</keyword>
<keyword evidence="5" id="KW-0560">Oxidoreductase</keyword>
<comment type="cofactor">
    <cofactor evidence="1">
        <name>FAD</name>
        <dbReference type="ChEBI" id="CHEBI:57692"/>
    </cofactor>
</comment>
<dbReference type="InterPro" id="IPR046373">
    <property type="entry name" value="Acyl-CoA_Oxase/DH_mid-dom_sf"/>
</dbReference>
<dbReference type="InterPro" id="IPR009100">
    <property type="entry name" value="AcylCoA_DH/oxidase_NM_dom_sf"/>
</dbReference>
<dbReference type="Pfam" id="PF02771">
    <property type="entry name" value="Acyl-CoA_dh_N"/>
    <property type="match status" value="1"/>
</dbReference>
<evidence type="ECO:0000256" key="1">
    <source>
        <dbReference type="ARBA" id="ARBA00001974"/>
    </source>
</evidence>
<keyword evidence="9" id="KW-1185">Reference proteome</keyword>
<reference evidence="9" key="1">
    <citation type="journal article" date="2019" name="Int. J. Syst. Evol. Microbiol.">
        <title>The Global Catalogue of Microorganisms (GCM) 10K type strain sequencing project: providing services to taxonomists for standard genome sequencing and annotation.</title>
        <authorList>
            <consortium name="The Broad Institute Genomics Platform"/>
            <consortium name="The Broad Institute Genome Sequencing Center for Infectious Disease"/>
            <person name="Wu L."/>
            <person name="Ma J."/>
        </authorList>
    </citation>
    <scope>NUCLEOTIDE SEQUENCE [LARGE SCALE GENOMIC DNA]</scope>
    <source>
        <strain evidence="9">JCM 18055</strain>
    </source>
</reference>
<evidence type="ECO:0000259" key="6">
    <source>
        <dbReference type="Pfam" id="PF00441"/>
    </source>
</evidence>
<keyword evidence="3" id="KW-0285">Flavoprotein</keyword>
<protein>
    <submittedName>
        <fullName evidence="8">Acyl-CoA dehydrogenase family protein</fullName>
    </submittedName>
</protein>
<dbReference type="Proteomes" id="UP001500325">
    <property type="component" value="Unassembled WGS sequence"/>
</dbReference>
<dbReference type="SUPFAM" id="SSF56645">
    <property type="entry name" value="Acyl-CoA dehydrogenase NM domain-like"/>
    <property type="match status" value="1"/>
</dbReference>
<dbReference type="InterPro" id="IPR036250">
    <property type="entry name" value="AcylCo_DH-like_C"/>
</dbReference>
<dbReference type="Gene3D" id="1.10.540.10">
    <property type="entry name" value="Acyl-CoA dehydrogenase/oxidase, N-terminal domain"/>
    <property type="match status" value="1"/>
</dbReference>
<feature type="domain" description="Acyl-CoA dehydrogenase/oxidase N-terminal" evidence="7">
    <location>
        <begin position="6"/>
        <end position="119"/>
    </location>
</feature>
<dbReference type="Pfam" id="PF00441">
    <property type="entry name" value="Acyl-CoA_dh_1"/>
    <property type="match status" value="1"/>
</dbReference>
<organism evidence="8 9">
    <name type="scientific">Pseudonocardia yuanmonensis</name>
    <dbReference type="NCBI Taxonomy" id="1095914"/>
    <lineage>
        <taxon>Bacteria</taxon>
        <taxon>Bacillati</taxon>
        <taxon>Actinomycetota</taxon>
        <taxon>Actinomycetes</taxon>
        <taxon>Pseudonocardiales</taxon>
        <taxon>Pseudonocardiaceae</taxon>
        <taxon>Pseudonocardia</taxon>
    </lineage>
</organism>
<dbReference type="Gene3D" id="2.40.110.10">
    <property type="entry name" value="Butyryl-CoA Dehydrogenase, subunit A, domain 2"/>
    <property type="match status" value="1"/>
</dbReference>
<name>A0ABP8VXG0_9PSEU</name>
<evidence type="ECO:0000259" key="7">
    <source>
        <dbReference type="Pfam" id="PF02771"/>
    </source>
</evidence>
<proteinExistence type="inferred from homology"/>
<feature type="domain" description="Acyl-CoA dehydrogenase/oxidase C-terminal" evidence="6">
    <location>
        <begin position="230"/>
        <end position="364"/>
    </location>
</feature>
<dbReference type="InterPro" id="IPR009075">
    <property type="entry name" value="AcylCo_DH/oxidase_C"/>
</dbReference>
<evidence type="ECO:0000256" key="2">
    <source>
        <dbReference type="ARBA" id="ARBA00009347"/>
    </source>
</evidence>
<dbReference type="PANTHER" id="PTHR43884">
    <property type="entry name" value="ACYL-COA DEHYDROGENASE"/>
    <property type="match status" value="1"/>
</dbReference>
<accession>A0ABP8VXG0</accession>
<sequence length="366" mass="39022">MKLVLTEEQQALRAAVRDLLTDRAGSAQVRAAMESETGIDRDLWTRLGRDLDVLGLVVPEEYGGAGAGHVERAVVLEELGRAVVPTPFLGSAVLATDALLALDDEEARRELLPRLVSGELIAAVAVAEPGAPWGPGATTATAAGDGWTLDGTKTPVVAGDLADVFLVVATTPEGPAWFRVDAADVERTTLTTLDPTRRLARLVLRGTLARKLESADPTAVLERVADLATIALAAEQLGGLQRVLEMATDYAKVRVQFGRAIGSYQAVKHGLADVHSDWELGLSALRYAAWTADEAPEEVPVAAALVATYLGPAYFRAAEACVQYHGGIGYTWEHDAHLYYKRAKSTELLFGAPGRDRARLADRLGV</sequence>
<evidence type="ECO:0000313" key="9">
    <source>
        <dbReference type="Proteomes" id="UP001500325"/>
    </source>
</evidence>
<dbReference type="CDD" id="cd00567">
    <property type="entry name" value="ACAD"/>
    <property type="match status" value="1"/>
</dbReference>
<dbReference type="PANTHER" id="PTHR43884:SF20">
    <property type="entry name" value="ACYL-COA DEHYDROGENASE FADE28"/>
    <property type="match status" value="1"/>
</dbReference>
<dbReference type="InterPro" id="IPR037069">
    <property type="entry name" value="AcylCoA_DH/ox_N_sf"/>
</dbReference>
<dbReference type="Gene3D" id="1.20.140.10">
    <property type="entry name" value="Butyryl-CoA Dehydrogenase, subunit A, domain 3"/>
    <property type="match status" value="1"/>
</dbReference>
<dbReference type="RefSeq" id="WP_345377923.1">
    <property type="nucleotide sequence ID" value="NZ_BAABIC010000001.1"/>
</dbReference>